<dbReference type="GO" id="GO:0007155">
    <property type="term" value="P:cell adhesion"/>
    <property type="evidence" value="ECO:0007669"/>
    <property type="project" value="InterPro"/>
</dbReference>
<dbReference type="SUPFAM" id="SSF141086">
    <property type="entry name" value="Agglutinin HPA-like"/>
    <property type="match status" value="1"/>
</dbReference>
<dbReference type="EMBL" id="GG662718">
    <property type="protein sequence ID" value="EAR93938.2"/>
    <property type="molecule type" value="Genomic_DNA"/>
</dbReference>
<dbReference type="SMART" id="SM00261">
    <property type="entry name" value="FU"/>
    <property type="match status" value="8"/>
</dbReference>
<dbReference type="HOGENOM" id="CLU_011136_1_0_1"/>
<dbReference type="GO" id="GO:0030246">
    <property type="term" value="F:carbohydrate binding"/>
    <property type="evidence" value="ECO:0007669"/>
    <property type="project" value="InterPro"/>
</dbReference>
<reference evidence="3" key="1">
    <citation type="journal article" date="2006" name="PLoS Biol.">
        <title>Macronuclear genome sequence of the ciliate Tetrahymena thermophila, a model eukaryote.</title>
        <authorList>
            <person name="Eisen J.A."/>
            <person name="Coyne R.S."/>
            <person name="Wu M."/>
            <person name="Wu D."/>
            <person name="Thiagarajan M."/>
            <person name="Wortman J.R."/>
            <person name="Badger J.H."/>
            <person name="Ren Q."/>
            <person name="Amedeo P."/>
            <person name="Jones K.M."/>
            <person name="Tallon L.J."/>
            <person name="Delcher A.L."/>
            <person name="Salzberg S.L."/>
            <person name="Silva J.C."/>
            <person name="Haas B.J."/>
            <person name="Majoros W.H."/>
            <person name="Farzad M."/>
            <person name="Carlton J.M."/>
            <person name="Smith R.K. Jr."/>
            <person name="Garg J."/>
            <person name="Pearlman R.E."/>
            <person name="Karrer K.M."/>
            <person name="Sun L."/>
            <person name="Manning G."/>
            <person name="Elde N.C."/>
            <person name="Turkewitz A.P."/>
            <person name="Asai D.J."/>
            <person name="Wilkes D.E."/>
            <person name="Wang Y."/>
            <person name="Cai H."/>
            <person name="Collins K."/>
            <person name="Stewart B.A."/>
            <person name="Lee S.R."/>
            <person name="Wilamowska K."/>
            <person name="Weinberg Z."/>
            <person name="Ruzzo W.L."/>
            <person name="Wloga D."/>
            <person name="Gaertig J."/>
            <person name="Frankel J."/>
            <person name="Tsao C.-C."/>
            <person name="Gorovsky M.A."/>
            <person name="Keeling P.J."/>
            <person name="Waller R.F."/>
            <person name="Patron N.J."/>
            <person name="Cherry J.M."/>
            <person name="Stover N.A."/>
            <person name="Krieger C.J."/>
            <person name="del Toro C."/>
            <person name="Ryder H.F."/>
            <person name="Williamson S.C."/>
            <person name="Barbeau R.A."/>
            <person name="Hamilton E.P."/>
            <person name="Orias E."/>
        </authorList>
    </citation>
    <scope>NUCLEOTIDE SEQUENCE [LARGE SCALE GENOMIC DNA]</scope>
    <source>
        <strain evidence="3">SB210</strain>
    </source>
</reference>
<dbReference type="InterPro" id="IPR006212">
    <property type="entry name" value="Furin_repeat"/>
</dbReference>
<dbReference type="eggNOG" id="KOG3525">
    <property type="taxonomic scope" value="Eukaryota"/>
</dbReference>
<accession>Q23C30</accession>
<evidence type="ECO:0000259" key="1">
    <source>
        <dbReference type="SMART" id="SM00181"/>
    </source>
</evidence>
<evidence type="ECO:0000313" key="2">
    <source>
        <dbReference type="EMBL" id="EAR93938.2"/>
    </source>
</evidence>
<protein>
    <submittedName>
        <fullName evidence="2">H-type lectin domain protein</fullName>
    </submittedName>
</protein>
<feature type="domain" description="EGF-like" evidence="1">
    <location>
        <begin position="430"/>
        <end position="471"/>
    </location>
</feature>
<dbReference type="RefSeq" id="XP_001014183.2">
    <property type="nucleotide sequence ID" value="XM_001014183.2"/>
</dbReference>
<dbReference type="PANTHER" id="PTHR15332">
    <property type="entry name" value="PROPROTEIN CONVERTASE SUBTILISIN_KEXIN TYPE 5-LIKE"/>
    <property type="match status" value="1"/>
</dbReference>
<feature type="domain" description="EGF-like" evidence="1">
    <location>
        <begin position="555"/>
        <end position="596"/>
    </location>
</feature>
<gene>
    <name evidence="2" type="ORF">TTHERM_00224530</name>
</gene>
<dbReference type="Gene3D" id="2.10.220.10">
    <property type="entry name" value="Hormone Receptor, Insulin-like Growth Factor Receptor 1, Chain A, domain 2"/>
    <property type="match status" value="5"/>
</dbReference>
<keyword evidence="3" id="KW-1185">Reference proteome</keyword>
<dbReference type="SMART" id="SM00181">
    <property type="entry name" value="EGF"/>
    <property type="match status" value="6"/>
</dbReference>
<dbReference type="InterPro" id="IPR019019">
    <property type="entry name" value="H-type_lectin_domain"/>
</dbReference>
<dbReference type="OrthoDB" id="10035969at2759"/>
<dbReference type="SUPFAM" id="SSF57184">
    <property type="entry name" value="Growth factor receptor domain"/>
    <property type="match status" value="3"/>
</dbReference>
<sequence>MYVQALTDTLQKYQFTTSTFNFPKPFENTPKVLLSVQSYYSDIQIKQRYKLSIETVTLTSVTVKVESLGTKLYELNIGILAVDYPQSDVFTQILSSDTEGQLTSIHKVANKIQSYVTFFTSFQGSSCEYLKFNLDSQQLDDYTIKVSANSFKCIGTIYYNILIIHYDNNFPYAPFYQYQNQIFQDQINSENLVSTNLNSPDTGFYGIKDMSIGSWYSFGIFFYPQNQNQPIQNGKYVFHTDKKKYIIYQAYSQVFDLIQLECPRDYYLYKQSCIISPYNGIYCLNNPKVCYDCDSTCLTCQDSATNCLKCVSPLYLYQNKCSSSIQQGTYCDENHICLACNQSCSTCINNANLCTSCINGYYFYNNICTKDQPNQTYCKQSLSQQYQKCFSCDMKCKKCSGPFYNQCSECLNNYYFYKNSCYIDQPEQTTCQNYKCQPCFNLCQTCSGVNQNQCLSCINNYSLNSNTNQCEISTCQDGYFPDKNLNSCLLCQLGCRKCSSFSVCLECASIKDNQGITQTYILDTQHQQCYLKCPNGKYFDLQTRQCTSCNKSCLTCDGKTSQNCLSCIDGAYINSNRMCECQNKNQGFASDFSKCISCQIKNCSKCFYSNTCDSCSEFALFNTQKNECTCMNGYFFSNSIQKCTKCIKNNCQTCLSDGLTCTKCQSGFLMTKYSTCVYCNNYQYSSDGKNCDLKCPNGCQVCANGKKCIQYSRDNPGGIPNQFCHNSCSSCSGLTKFDCLNCSSSTRIYNQTTRKCECISGYFESNLKDCSQIQQQALEMFSFQKKQLEQVNLSFQVVKWEKNPLNKSKLTSSNIIPGSTDNK</sequence>
<dbReference type="Pfam" id="PF09458">
    <property type="entry name" value="H_lectin"/>
    <property type="match status" value="1"/>
</dbReference>
<dbReference type="AlphaFoldDB" id="Q23C30"/>
<dbReference type="InParanoid" id="Q23C30"/>
<dbReference type="KEGG" id="tet:TTHERM_00224530"/>
<dbReference type="InterPro" id="IPR037221">
    <property type="entry name" value="H-type_lectin_dom_sf"/>
</dbReference>
<evidence type="ECO:0000313" key="3">
    <source>
        <dbReference type="Proteomes" id="UP000009168"/>
    </source>
</evidence>
<dbReference type="GeneID" id="7823431"/>
<dbReference type="PANTHER" id="PTHR15332:SF175">
    <property type="entry name" value="PROPROTEIN CONVERTASE SUBTILISIN_KEXIN TYPE 5-LIKE"/>
    <property type="match status" value="1"/>
</dbReference>
<dbReference type="Proteomes" id="UP000009168">
    <property type="component" value="Unassembled WGS sequence"/>
</dbReference>
<proteinExistence type="predicted"/>
<feature type="domain" description="EGF-like" evidence="1">
    <location>
        <begin position="339"/>
        <end position="369"/>
    </location>
</feature>
<name>Q23C30_TETTS</name>
<dbReference type="InterPro" id="IPR009030">
    <property type="entry name" value="Growth_fac_rcpt_cys_sf"/>
</dbReference>
<dbReference type="Gene3D" id="2.60.40.2080">
    <property type="match status" value="1"/>
</dbReference>
<dbReference type="InterPro" id="IPR000742">
    <property type="entry name" value="EGF"/>
</dbReference>
<feature type="domain" description="EGF-like" evidence="1">
    <location>
        <begin position="730"/>
        <end position="771"/>
    </location>
</feature>
<organism evidence="2 3">
    <name type="scientific">Tetrahymena thermophila (strain SB210)</name>
    <dbReference type="NCBI Taxonomy" id="312017"/>
    <lineage>
        <taxon>Eukaryota</taxon>
        <taxon>Sar</taxon>
        <taxon>Alveolata</taxon>
        <taxon>Ciliophora</taxon>
        <taxon>Intramacronucleata</taxon>
        <taxon>Oligohymenophorea</taxon>
        <taxon>Hymenostomatida</taxon>
        <taxon>Tetrahymenina</taxon>
        <taxon>Tetrahymenidae</taxon>
        <taxon>Tetrahymena</taxon>
    </lineage>
</organism>
<feature type="domain" description="EGF-like" evidence="1">
    <location>
        <begin position="645"/>
        <end position="677"/>
    </location>
</feature>
<feature type="domain" description="EGF-like" evidence="1">
    <location>
        <begin position="292"/>
        <end position="322"/>
    </location>
</feature>